<dbReference type="Proteomes" id="UP000595917">
    <property type="component" value="Chromosome"/>
</dbReference>
<dbReference type="RefSeq" id="WP_215626728.1">
    <property type="nucleotide sequence ID" value="NZ_CP067089.2"/>
</dbReference>
<reference evidence="1" key="1">
    <citation type="submission" date="2021-01" db="EMBL/GenBank/DDBJ databases">
        <title>Description of Breznakiella homolactica.</title>
        <authorList>
            <person name="Song Y."/>
            <person name="Brune A."/>
        </authorList>
    </citation>
    <scope>NUCLEOTIDE SEQUENCE</scope>
    <source>
        <strain evidence="1">RmG30</strain>
    </source>
</reference>
<name>A0A7T8BAW0_9SPIR</name>
<proteinExistence type="predicted"/>
<evidence type="ECO:0000313" key="1">
    <source>
        <dbReference type="EMBL" id="QQO09425.1"/>
    </source>
</evidence>
<keyword evidence="2" id="KW-1185">Reference proteome</keyword>
<dbReference type="EMBL" id="CP067089">
    <property type="protein sequence ID" value="QQO09425.1"/>
    <property type="molecule type" value="Genomic_DNA"/>
</dbReference>
<dbReference type="KEGG" id="bhc:JFL75_00435"/>
<gene>
    <name evidence="1" type="ORF">JFL75_00435</name>
</gene>
<sequence length="169" mass="18448">MSGNSGKTIEKAVFTADQTRNLQIYILPGRPEFSGTTAGTLRQYNENVYVPQGIAAYFPARFSRDGSAFEWSFSNTFSYRIVSHTEQSGGILLYGVEARGTGEDPGYIRQYTVTFDRGSLEAPLQQPAMHALELGVEKSGIRSGTARLESLKYDSQSGRFTAEVIVGGA</sequence>
<accession>A0A7T8BAW0</accession>
<organism evidence="1 2">
    <name type="scientific">Breznakiella homolactica</name>
    <dbReference type="NCBI Taxonomy" id="2798577"/>
    <lineage>
        <taxon>Bacteria</taxon>
        <taxon>Pseudomonadati</taxon>
        <taxon>Spirochaetota</taxon>
        <taxon>Spirochaetia</taxon>
        <taxon>Spirochaetales</taxon>
        <taxon>Breznakiellaceae</taxon>
        <taxon>Breznakiella</taxon>
    </lineage>
</organism>
<dbReference type="AlphaFoldDB" id="A0A7T8BAW0"/>
<protein>
    <submittedName>
        <fullName evidence="1">Uncharacterized protein</fullName>
    </submittedName>
</protein>
<evidence type="ECO:0000313" key="2">
    <source>
        <dbReference type="Proteomes" id="UP000595917"/>
    </source>
</evidence>